<gene>
    <name evidence="1" type="ORF">N5C46_07810</name>
</gene>
<keyword evidence="2" id="KW-1185">Reference proteome</keyword>
<dbReference type="Proteomes" id="UP001064027">
    <property type="component" value="Chromosome"/>
</dbReference>
<organism evidence="1 2">
    <name type="scientific">Rossellomorea vietnamensis</name>
    <dbReference type="NCBI Taxonomy" id="218284"/>
    <lineage>
        <taxon>Bacteria</taxon>
        <taxon>Bacillati</taxon>
        <taxon>Bacillota</taxon>
        <taxon>Bacilli</taxon>
        <taxon>Bacillales</taxon>
        <taxon>Bacillaceae</taxon>
        <taxon>Rossellomorea</taxon>
    </lineage>
</organism>
<evidence type="ECO:0000313" key="1">
    <source>
        <dbReference type="EMBL" id="UXH45960.1"/>
    </source>
</evidence>
<sequence>MKWLVDSEFFNSILTVAGFNPNPAEIHHNPTIFIVKPAEITLNPAIF</sequence>
<name>A0ACD4CBD0_9BACI</name>
<protein>
    <submittedName>
        <fullName evidence="1">Uncharacterized protein</fullName>
    </submittedName>
</protein>
<reference evidence="1" key="1">
    <citation type="submission" date="2022-09" db="EMBL/GenBank/DDBJ databases">
        <title>Complete genome sequence of Rossellomorea vietnamensis strain RL-WG62, a newly isolated PGPR with the potential for plant salinity stress alleviation.</title>
        <authorList>
            <person name="Ren L."/>
            <person name="Wang G."/>
            <person name="Hu H."/>
        </authorList>
    </citation>
    <scope>NUCLEOTIDE SEQUENCE</scope>
    <source>
        <strain evidence="1">RL-WG62</strain>
    </source>
</reference>
<evidence type="ECO:0000313" key="2">
    <source>
        <dbReference type="Proteomes" id="UP001064027"/>
    </source>
</evidence>
<proteinExistence type="predicted"/>
<accession>A0ACD4CBD0</accession>
<dbReference type="EMBL" id="CP104558">
    <property type="protein sequence ID" value="UXH45960.1"/>
    <property type="molecule type" value="Genomic_DNA"/>
</dbReference>